<dbReference type="AlphaFoldDB" id="A0A1H3TVF5"/>
<sequence length="128" mass="14086">MCCTAKPGTTGSRAAGQDFSRFALGEIDWERLLDLEEREHLEISASVMPKTIALRVSDHQVQIEALLTDEAEVPFVEGIEAADTWIISERPFSYGCGPPQRWLYRGHKAHGSALSARECARAGGPVPY</sequence>
<protein>
    <submittedName>
        <fullName evidence="1">Uncharacterized protein</fullName>
    </submittedName>
</protein>
<proteinExistence type="predicted"/>
<evidence type="ECO:0000313" key="2">
    <source>
        <dbReference type="Proteomes" id="UP000198914"/>
    </source>
</evidence>
<dbReference type="EMBL" id="FNPX01000020">
    <property type="protein sequence ID" value="SDZ54067.1"/>
    <property type="molecule type" value="Genomic_DNA"/>
</dbReference>
<organism evidence="1 2">
    <name type="scientific">Jannaschia faecimaris</name>
    <dbReference type="NCBI Taxonomy" id="1244108"/>
    <lineage>
        <taxon>Bacteria</taxon>
        <taxon>Pseudomonadati</taxon>
        <taxon>Pseudomonadota</taxon>
        <taxon>Alphaproteobacteria</taxon>
        <taxon>Rhodobacterales</taxon>
        <taxon>Roseobacteraceae</taxon>
        <taxon>Jannaschia</taxon>
    </lineage>
</organism>
<evidence type="ECO:0000313" key="1">
    <source>
        <dbReference type="EMBL" id="SDZ54067.1"/>
    </source>
</evidence>
<reference evidence="2" key="1">
    <citation type="submission" date="2016-10" db="EMBL/GenBank/DDBJ databases">
        <authorList>
            <person name="Varghese N."/>
            <person name="Submissions S."/>
        </authorList>
    </citation>
    <scope>NUCLEOTIDE SEQUENCE [LARGE SCALE GENOMIC DNA]</scope>
    <source>
        <strain evidence="2">DSM 100420</strain>
    </source>
</reference>
<name>A0A1H3TVF5_9RHOB</name>
<gene>
    <name evidence="1" type="ORF">SAMN05444004_1207</name>
</gene>
<accession>A0A1H3TVF5</accession>
<keyword evidence="2" id="KW-1185">Reference proteome</keyword>
<dbReference type="Proteomes" id="UP000198914">
    <property type="component" value="Unassembled WGS sequence"/>
</dbReference>